<reference evidence="11 12" key="1">
    <citation type="submission" date="2023-08" db="EMBL/GenBank/DDBJ databases">
        <title>Black Yeasts Isolated from many extreme environments.</title>
        <authorList>
            <person name="Coleine C."/>
            <person name="Stajich J.E."/>
            <person name="Selbmann L."/>
        </authorList>
    </citation>
    <scope>NUCLEOTIDE SEQUENCE [LARGE SCALE GENOMIC DNA]</scope>
    <source>
        <strain evidence="11 12">CCFEE 5885</strain>
    </source>
</reference>
<dbReference type="SUPFAM" id="SSF52440">
    <property type="entry name" value="PreATP-grasp domain"/>
    <property type="match status" value="1"/>
</dbReference>
<dbReference type="InterPro" id="IPR016185">
    <property type="entry name" value="PreATP-grasp_dom_sf"/>
</dbReference>
<dbReference type="PROSITE" id="PS00867">
    <property type="entry name" value="CPSASE_2"/>
    <property type="match status" value="1"/>
</dbReference>
<feature type="compositionally biased region" description="Low complexity" evidence="7">
    <location>
        <begin position="482"/>
        <end position="491"/>
    </location>
</feature>
<evidence type="ECO:0000256" key="1">
    <source>
        <dbReference type="ARBA" id="ARBA00001953"/>
    </source>
</evidence>
<dbReference type="SUPFAM" id="SSF51230">
    <property type="entry name" value="Single hybrid motif"/>
    <property type="match status" value="1"/>
</dbReference>
<dbReference type="InterPro" id="IPR005482">
    <property type="entry name" value="Biotin_COase_C"/>
</dbReference>
<keyword evidence="5" id="KW-0092">Biotin</keyword>
<feature type="region of interest" description="Disordered" evidence="7">
    <location>
        <begin position="470"/>
        <end position="491"/>
    </location>
</feature>
<evidence type="ECO:0000256" key="5">
    <source>
        <dbReference type="ARBA" id="ARBA00023267"/>
    </source>
</evidence>
<organism evidence="11 12">
    <name type="scientific">Lithohypha guttulata</name>
    <dbReference type="NCBI Taxonomy" id="1690604"/>
    <lineage>
        <taxon>Eukaryota</taxon>
        <taxon>Fungi</taxon>
        <taxon>Dikarya</taxon>
        <taxon>Ascomycota</taxon>
        <taxon>Pezizomycotina</taxon>
        <taxon>Eurotiomycetes</taxon>
        <taxon>Chaetothyriomycetidae</taxon>
        <taxon>Chaetothyriales</taxon>
        <taxon>Trichomeriaceae</taxon>
        <taxon>Lithohypha</taxon>
    </lineage>
</organism>
<evidence type="ECO:0000259" key="8">
    <source>
        <dbReference type="PROSITE" id="PS50968"/>
    </source>
</evidence>
<dbReference type="Gene3D" id="2.40.50.100">
    <property type="match status" value="1"/>
</dbReference>
<evidence type="ECO:0000256" key="3">
    <source>
        <dbReference type="ARBA" id="ARBA00022741"/>
    </source>
</evidence>
<dbReference type="EMBL" id="JAVRRG010000043">
    <property type="protein sequence ID" value="KAK5093408.1"/>
    <property type="molecule type" value="Genomic_DNA"/>
</dbReference>
<dbReference type="Pfam" id="PF02786">
    <property type="entry name" value="CPSase_L_D2"/>
    <property type="match status" value="1"/>
</dbReference>
<evidence type="ECO:0000313" key="12">
    <source>
        <dbReference type="Proteomes" id="UP001345013"/>
    </source>
</evidence>
<dbReference type="InterPro" id="IPR011053">
    <property type="entry name" value="Single_hybrid_motif"/>
</dbReference>
<evidence type="ECO:0000259" key="10">
    <source>
        <dbReference type="PROSITE" id="PS50979"/>
    </source>
</evidence>
<dbReference type="Pfam" id="PF00364">
    <property type="entry name" value="Biotin_lipoyl"/>
    <property type="match status" value="1"/>
</dbReference>
<dbReference type="SUPFAM" id="SSF56059">
    <property type="entry name" value="Glutathione synthetase ATP-binding domain-like"/>
    <property type="match status" value="1"/>
</dbReference>
<dbReference type="PROSITE" id="PS50979">
    <property type="entry name" value="BC"/>
    <property type="match status" value="1"/>
</dbReference>
<dbReference type="InterPro" id="IPR011054">
    <property type="entry name" value="Rudment_hybrid_motif"/>
</dbReference>
<keyword evidence="3 6" id="KW-0547">Nucleotide-binding</keyword>
<name>A0ABR0KCE2_9EURO</name>
<dbReference type="InterPro" id="IPR005481">
    <property type="entry name" value="BC-like_N"/>
</dbReference>
<feature type="domain" description="ATP-grasp" evidence="9">
    <location>
        <begin position="126"/>
        <end position="321"/>
    </location>
</feature>
<dbReference type="SMART" id="SM00878">
    <property type="entry name" value="Biotin_carb_C"/>
    <property type="match status" value="1"/>
</dbReference>
<dbReference type="PROSITE" id="PS50968">
    <property type="entry name" value="BIOTINYL_LIPOYL"/>
    <property type="match status" value="1"/>
</dbReference>
<comment type="caution">
    <text evidence="11">The sequence shown here is derived from an EMBL/GenBank/DDBJ whole genome shotgun (WGS) entry which is preliminary data.</text>
</comment>
<keyword evidence="4 6" id="KW-0067">ATP-binding</keyword>
<dbReference type="Pfam" id="PF00289">
    <property type="entry name" value="Biotin_carb_N"/>
    <property type="match status" value="1"/>
</dbReference>
<protein>
    <submittedName>
        <fullName evidence="11">Uncharacterized protein</fullName>
    </submittedName>
</protein>
<keyword evidence="2" id="KW-0436">Ligase</keyword>
<dbReference type="PROSITE" id="PS50975">
    <property type="entry name" value="ATP_GRASP"/>
    <property type="match status" value="1"/>
</dbReference>
<dbReference type="PANTHER" id="PTHR45007">
    <property type="entry name" value="CARBOXYLASE, PUTATIVE (AFU_ORTHOLOGUE AFUA_5G07570)-RELATED"/>
    <property type="match status" value="1"/>
</dbReference>
<gene>
    <name evidence="11" type="ORF">LTR24_004260</name>
</gene>
<dbReference type="InterPro" id="IPR000089">
    <property type="entry name" value="Biotin_lipoyl"/>
</dbReference>
<evidence type="ECO:0000256" key="4">
    <source>
        <dbReference type="ARBA" id="ARBA00022840"/>
    </source>
</evidence>
<feature type="domain" description="Biotin carboxylation" evidence="10">
    <location>
        <begin position="7"/>
        <end position="457"/>
    </location>
</feature>
<dbReference type="SUPFAM" id="SSF51246">
    <property type="entry name" value="Rudiment single hybrid motif"/>
    <property type="match status" value="1"/>
</dbReference>
<proteinExistence type="predicted"/>
<evidence type="ECO:0000313" key="11">
    <source>
        <dbReference type="EMBL" id="KAK5093408.1"/>
    </source>
</evidence>
<comment type="cofactor">
    <cofactor evidence="1">
        <name>biotin</name>
        <dbReference type="ChEBI" id="CHEBI:57586"/>
    </cofactor>
</comment>
<dbReference type="PANTHER" id="PTHR45007:SF1">
    <property type="entry name" value="CARBOXYLASE, PUTATIVE (AFU_ORTHOLOGUE AFUA_5G07570)-RELATED"/>
    <property type="match status" value="1"/>
</dbReference>
<evidence type="ECO:0000259" key="9">
    <source>
        <dbReference type="PROSITE" id="PS50975"/>
    </source>
</evidence>
<evidence type="ECO:0000256" key="2">
    <source>
        <dbReference type="ARBA" id="ARBA00022598"/>
    </source>
</evidence>
<dbReference type="Gene3D" id="3.30.470.20">
    <property type="entry name" value="ATP-grasp fold, B domain"/>
    <property type="match status" value="1"/>
</dbReference>
<evidence type="ECO:0000256" key="7">
    <source>
        <dbReference type="SAM" id="MobiDB-lite"/>
    </source>
</evidence>
<feature type="domain" description="Lipoyl-binding" evidence="8">
    <location>
        <begin position="567"/>
        <end position="648"/>
    </location>
</feature>
<evidence type="ECO:0000256" key="6">
    <source>
        <dbReference type="PROSITE-ProRule" id="PRU00409"/>
    </source>
</evidence>
<accession>A0ABR0KCE2</accession>
<keyword evidence="12" id="KW-1185">Reference proteome</keyword>
<dbReference type="InterPro" id="IPR011761">
    <property type="entry name" value="ATP-grasp"/>
</dbReference>
<dbReference type="InterPro" id="IPR011764">
    <property type="entry name" value="Biotin_carboxylation_dom"/>
</dbReference>
<dbReference type="Pfam" id="PF02785">
    <property type="entry name" value="Biotin_carb_C"/>
    <property type="match status" value="1"/>
</dbReference>
<dbReference type="InterPro" id="IPR005479">
    <property type="entry name" value="CPAse_ATP-bd"/>
</dbReference>
<dbReference type="Proteomes" id="UP001345013">
    <property type="component" value="Unassembled WGS sequence"/>
</dbReference>
<dbReference type="CDD" id="cd06850">
    <property type="entry name" value="biotinyl_domain"/>
    <property type="match status" value="1"/>
</dbReference>
<sequence length="661" mass="71804">MPPQQRPIKRLLVVNRGEIAIRILQACHELPSPPTTFALYTDSDTTHVTLGRPHHAIKIVSPSIYTDINSIIKIAKENKIDAIHPGYGFLSESAEFSRRMWEEANVMVVGPGWEVLEQTGDKLKAKALAEDCGVPVLKAMRTSTSTVEEVRSFAQGVGYPIMIKAVDGGGGRGIRLVEDASQLQNATERAIGESPSKFVFAEQAAVRGFKHIEVQIIGDGKGGVKHLWERDCSVQRRFQKIVEIAPTPVTDRKTVGQVIESAMSMASKLQYLGLGTFEYLANVKSGEFFFLEINPRVQVEHTISECVRGVDLVREQLLIAQGQQEAENHRLGEVSQARDHPQASSIQLRLCAEDPSSNFALSIGKIADVIIPSGNGVRVDSHLANGGSIGSDFDNMMAKIIVTASTWEQTLAKARRALAETRVSGVKTNINLLRAIVADKTFCAGEADTKWLENNLQTLVSKGQEIGGKEESATASLPQIPSSTAQSQGVASSSVSFRKGDAWTLHLEGDNQAGKDAHHLSIDRLVRNEFPEAMVADISFTAPGQKPLSFKATIASTTTSAGATASTHRRGDANNRNHIVVPMSGKLIELLVDEGDEVKEGDIIAFVKQMKMELEIRSPRSGIVDWAIELEDEEGDDIAEGVLLLELKSEGGSRPSLQSKL</sequence>